<evidence type="ECO:0000256" key="1">
    <source>
        <dbReference type="SAM" id="Phobius"/>
    </source>
</evidence>
<reference evidence="2 3" key="1">
    <citation type="submission" date="2018-06" db="EMBL/GenBank/DDBJ databases">
        <title>Chryseolinea flavus sp. nov., a member of the phylum Bacteroidetes isolated from soil.</title>
        <authorList>
            <person name="Li Y."/>
            <person name="Wang J."/>
        </authorList>
    </citation>
    <scope>NUCLEOTIDE SEQUENCE [LARGE SCALE GENOMIC DNA]</scope>
    <source>
        <strain evidence="2 3">SDU1-6</strain>
    </source>
</reference>
<keyword evidence="1" id="KW-0472">Membrane</keyword>
<evidence type="ECO:0000313" key="2">
    <source>
        <dbReference type="EMBL" id="RAV99514.1"/>
    </source>
</evidence>
<dbReference type="AlphaFoldDB" id="A0A364Y0A7"/>
<evidence type="ECO:0000313" key="3">
    <source>
        <dbReference type="Proteomes" id="UP000251889"/>
    </source>
</evidence>
<accession>A0A364Y0A7</accession>
<comment type="caution">
    <text evidence="2">The sequence shown here is derived from an EMBL/GenBank/DDBJ whole genome shotgun (WGS) entry which is preliminary data.</text>
</comment>
<proteinExistence type="predicted"/>
<dbReference type="Proteomes" id="UP000251889">
    <property type="component" value="Unassembled WGS sequence"/>
</dbReference>
<feature type="transmembrane region" description="Helical" evidence="1">
    <location>
        <begin position="39"/>
        <end position="57"/>
    </location>
</feature>
<keyword evidence="3" id="KW-1185">Reference proteome</keyword>
<organism evidence="2 3">
    <name type="scientific">Pseudochryseolinea flava</name>
    <dbReference type="NCBI Taxonomy" id="2059302"/>
    <lineage>
        <taxon>Bacteria</taxon>
        <taxon>Pseudomonadati</taxon>
        <taxon>Bacteroidota</taxon>
        <taxon>Cytophagia</taxon>
        <taxon>Cytophagales</taxon>
        <taxon>Fulvivirgaceae</taxon>
        <taxon>Pseudochryseolinea</taxon>
    </lineage>
</organism>
<dbReference type="EMBL" id="QMFY01000010">
    <property type="protein sequence ID" value="RAV99514.1"/>
    <property type="molecule type" value="Genomic_DNA"/>
</dbReference>
<protein>
    <submittedName>
        <fullName evidence="2">Uncharacterized protein</fullName>
    </submittedName>
</protein>
<keyword evidence="1" id="KW-0812">Transmembrane</keyword>
<gene>
    <name evidence="2" type="ORF">DQQ10_18085</name>
</gene>
<name>A0A364Y0A7_9BACT</name>
<sequence>MKYPNDFQPHSHKVRKDFKNYVMSQNNLASPKRKSNRNLLILFILALAIAILPWFLLAESGQSQECSKIHEENHQ</sequence>
<keyword evidence="1" id="KW-1133">Transmembrane helix</keyword>